<dbReference type="Proteomes" id="UP001148838">
    <property type="component" value="Unassembled WGS sequence"/>
</dbReference>
<name>A0ABQ8SJW1_PERAM</name>
<reference evidence="1 2" key="1">
    <citation type="journal article" date="2022" name="Allergy">
        <title>Genome assembly and annotation of Periplaneta americana reveal a comprehensive cockroach allergen profile.</title>
        <authorList>
            <person name="Wang L."/>
            <person name="Xiong Q."/>
            <person name="Saelim N."/>
            <person name="Wang L."/>
            <person name="Nong W."/>
            <person name="Wan A.T."/>
            <person name="Shi M."/>
            <person name="Liu X."/>
            <person name="Cao Q."/>
            <person name="Hui J.H.L."/>
            <person name="Sookrung N."/>
            <person name="Leung T.F."/>
            <person name="Tungtrongchitr A."/>
            <person name="Tsui S.K.W."/>
        </authorList>
    </citation>
    <scope>NUCLEOTIDE SEQUENCE [LARGE SCALE GENOMIC DNA]</scope>
    <source>
        <strain evidence="1">PWHHKU_190912</strain>
    </source>
</reference>
<evidence type="ECO:0000313" key="2">
    <source>
        <dbReference type="Proteomes" id="UP001148838"/>
    </source>
</evidence>
<gene>
    <name evidence="1" type="ORF">ANN_22868</name>
</gene>
<protein>
    <submittedName>
        <fullName evidence="1">Uncharacterized protein</fullName>
    </submittedName>
</protein>
<comment type="caution">
    <text evidence="1">The sequence shown here is derived from an EMBL/GenBank/DDBJ whole genome shotgun (WGS) entry which is preliminary data.</text>
</comment>
<organism evidence="1 2">
    <name type="scientific">Periplaneta americana</name>
    <name type="common">American cockroach</name>
    <name type="synonym">Blatta americana</name>
    <dbReference type="NCBI Taxonomy" id="6978"/>
    <lineage>
        <taxon>Eukaryota</taxon>
        <taxon>Metazoa</taxon>
        <taxon>Ecdysozoa</taxon>
        <taxon>Arthropoda</taxon>
        <taxon>Hexapoda</taxon>
        <taxon>Insecta</taxon>
        <taxon>Pterygota</taxon>
        <taxon>Neoptera</taxon>
        <taxon>Polyneoptera</taxon>
        <taxon>Dictyoptera</taxon>
        <taxon>Blattodea</taxon>
        <taxon>Blattoidea</taxon>
        <taxon>Blattidae</taxon>
        <taxon>Blattinae</taxon>
        <taxon>Periplaneta</taxon>
    </lineage>
</organism>
<proteinExistence type="predicted"/>
<dbReference type="EMBL" id="JAJSOF020000025">
    <property type="protein sequence ID" value="KAJ4434313.1"/>
    <property type="molecule type" value="Genomic_DNA"/>
</dbReference>
<keyword evidence="2" id="KW-1185">Reference proteome</keyword>
<evidence type="ECO:0000313" key="1">
    <source>
        <dbReference type="EMBL" id="KAJ4434313.1"/>
    </source>
</evidence>
<accession>A0ABQ8SJW1</accession>
<sequence length="151" mass="16709">MADLCEGGNEPSGSLKGICKYQPPGLTCNVRVNSGKHISTNYRIRFNPPGLYYTLCTSEAETAFSSSPNEQLHTELILFCIIRGGKPSGGYASQKETFIKQTSGKPYYSCSKLQRLANNRQTMQRRVYCGLHSMRKSSNGAHPYDDNASDL</sequence>